<dbReference type="PANTHER" id="PTHR21197">
    <property type="entry name" value="UDP-GALACTOPYRANOSE MUTASE"/>
    <property type="match status" value="1"/>
</dbReference>
<dbReference type="EMBL" id="FNFO01000007">
    <property type="protein sequence ID" value="SDL60023.1"/>
    <property type="molecule type" value="Genomic_DNA"/>
</dbReference>
<dbReference type="RefSeq" id="WP_089684219.1">
    <property type="nucleotide sequence ID" value="NZ_FNFO01000007.1"/>
</dbReference>
<accession>A0A1G9LE27</accession>
<keyword evidence="3" id="KW-1185">Reference proteome</keyword>
<dbReference type="SUPFAM" id="SSF51971">
    <property type="entry name" value="Nucleotide-binding domain"/>
    <property type="match status" value="1"/>
</dbReference>
<feature type="domain" description="Amine oxidase" evidence="1">
    <location>
        <begin position="11"/>
        <end position="299"/>
    </location>
</feature>
<dbReference type="Proteomes" id="UP000198510">
    <property type="component" value="Unassembled WGS sequence"/>
</dbReference>
<dbReference type="GO" id="GO:0005829">
    <property type="term" value="C:cytosol"/>
    <property type="evidence" value="ECO:0007669"/>
    <property type="project" value="TreeGrafter"/>
</dbReference>
<dbReference type="InterPro" id="IPR036188">
    <property type="entry name" value="FAD/NAD-bd_sf"/>
</dbReference>
<dbReference type="GO" id="GO:0008767">
    <property type="term" value="F:UDP-galactopyranose mutase activity"/>
    <property type="evidence" value="ECO:0007669"/>
    <property type="project" value="TreeGrafter"/>
</dbReference>
<organism evidence="2 3">
    <name type="scientific">Catalinimonas alkaloidigena</name>
    <dbReference type="NCBI Taxonomy" id="1075417"/>
    <lineage>
        <taxon>Bacteria</taxon>
        <taxon>Pseudomonadati</taxon>
        <taxon>Bacteroidota</taxon>
        <taxon>Cytophagia</taxon>
        <taxon>Cytophagales</taxon>
        <taxon>Catalimonadaceae</taxon>
        <taxon>Catalinimonas</taxon>
    </lineage>
</organism>
<sequence>MKNIAVIGGGISGISVARMLQSKHTVTVFERESSIGGLIKCERVDGNLYHKVGGHVFNSKNPDVTRWFWQHFDQETEFVKARRKAGILFGDFTVDYPIENHLYQLPEEWGRQVLQELVTINRQEKKAPFEYAHFEEFLRANFGQTLYRLYFEPYNKKIWRFDLNKVAMDWLEGKLPMPELNEILMANIFRAEESEMVHSTFFYAKNGGSQFIIDRLAQGLQIETNFNVTQIRKEQAKFVINEYAALFDCVIFCGDVRQLSTMYVSSVPGLEEAFASVAPLRSNGTSNVFCECDPSPWSWLYLPDPTLKAHRIIYTGNLSETNNAGTERLTCVVEFSGKHSNEEMQRELKRLPGNLHPLAYNYEPNSYVIQEKGTRQAIESVKSTCEAAGLFLLGRFAEWEYYNMDKAMEAAMDLAEAHFGVNHI</sequence>
<evidence type="ECO:0000259" key="1">
    <source>
        <dbReference type="Pfam" id="PF01593"/>
    </source>
</evidence>
<proteinExistence type="predicted"/>
<dbReference type="OrthoDB" id="9769600at2"/>
<gene>
    <name evidence="2" type="ORF">SAMN05421823_10716</name>
</gene>
<evidence type="ECO:0000313" key="2">
    <source>
        <dbReference type="EMBL" id="SDL60023.1"/>
    </source>
</evidence>
<reference evidence="2 3" key="1">
    <citation type="submission" date="2016-10" db="EMBL/GenBank/DDBJ databases">
        <authorList>
            <person name="de Groot N.N."/>
        </authorList>
    </citation>
    <scope>NUCLEOTIDE SEQUENCE [LARGE SCALE GENOMIC DNA]</scope>
    <source>
        <strain evidence="2 3">DSM 25186</strain>
    </source>
</reference>
<dbReference type="PANTHER" id="PTHR21197:SF0">
    <property type="entry name" value="UDP-GALACTOPYRANOSE MUTASE"/>
    <property type="match status" value="1"/>
</dbReference>
<dbReference type="GO" id="GO:0016491">
    <property type="term" value="F:oxidoreductase activity"/>
    <property type="evidence" value="ECO:0007669"/>
    <property type="project" value="InterPro"/>
</dbReference>
<name>A0A1G9LE27_9BACT</name>
<protein>
    <submittedName>
        <fullName evidence="2">Protoporphyrinogen oxidase</fullName>
    </submittedName>
</protein>
<dbReference type="GO" id="GO:0050660">
    <property type="term" value="F:flavin adenine dinucleotide binding"/>
    <property type="evidence" value="ECO:0007669"/>
    <property type="project" value="TreeGrafter"/>
</dbReference>
<dbReference type="AlphaFoldDB" id="A0A1G9LE27"/>
<dbReference type="Pfam" id="PF01593">
    <property type="entry name" value="Amino_oxidase"/>
    <property type="match status" value="1"/>
</dbReference>
<dbReference type="InterPro" id="IPR002937">
    <property type="entry name" value="Amino_oxidase"/>
</dbReference>
<evidence type="ECO:0000313" key="3">
    <source>
        <dbReference type="Proteomes" id="UP000198510"/>
    </source>
</evidence>
<dbReference type="Gene3D" id="3.50.50.60">
    <property type="entry name" value="FAD/NAD(P)-binding domain"/>
    <property type="match status" value="1"/>
</dbReference>
<dbReference type="STRING" id="1075417.SAMN05421823_10716"/>